<dbReference type="EMBL" id="MARB01000013">
    <property type="protein sequence ID" value="ODJ87283.1"/>
    <property type="molecule type" value="Genomic_DNA"/>
</dbReference>
<gene>
    <name evidence="4" type="primary">napD</name>
    <name evidence="5" type="ORF">CODIS_25350</name>
</gene>
<keyword evidence="3 4" id="KW-0143">Chaperone</keyword>
<evidence type="ECO:0000256" key="1">
    <source>
        <dbReference type="ARBA" id="ARBA00004496"/>
    </source>
</evidence>
<dbReference type="RefSeq" id="WP_069125390.1">
    <property type="nucleotide sequence ID" value="NZ_MARB01000013.1"/>
</dbReference>
<reference evidence="5 6" key="1">
    <citation type="submission" date="2016-06" db="EMBL/GenBank/DDBJ databases">
        <title>Genome sequence of endosymbiont of Candidatus Endolucinida thiodiazotropha.</title>
        <authorList>
            <person name="Poehlein A."/>
            <person name="Koenig S."/>
            <person name="Heiden S.E."/>
            <person name="Thuermer A."/>
            <person name="Voget S."/>
            <person name="Daniel R."/>
            <person name="Markert S."/>
            <person name="Gros O."/>
            <person name="Schweder T."/>
        </authorList>
    </citation>
    <scope>NUCLEOTIDE SEQUENCE [LARGE SCALE GENOMIC DNA]</scope>
    <source>
        <strain evidence="5 6">COS</strain>
    </source>
</reference>
<dbReference type="OrthoDB" id="5770785at2"/>
<comment type="function">
    <text evidence="4">Chaperone for NapA, the catalytic subunit of the periplasmic nitrate reductase. It binds directly and specifically to the twin-arginine signal peptide of NapA, preventing premature interaction with the Tat translocase and premature export.</text>
</comment>
<evidence type="ECO:0000313" key="5">
    <source>
        <dbReference type="EMBL" id="ODJ87283.1"/>
    </source>
</evidence>
<dbReference type="GO" id="GO:0005737">
    <property type="term" value="C:cytoplasm"/>
    <property type="evidence" value="ECO:0007669"/>
    <property type="project" value="UniProtKB-SubCell"/>
</dbReference>
<dbReference type="InterPro" id="IPR005623">
    <property type="entry name" value="Chaperone_NapD_NO3_reduct"/>
</dbReference>
<evidence type="ECO:0000256" key="3">
    <source>
        <dbReference type="ARBA" id="ARBA00023186"/>
    </source>
</evidence>
<evidence type="ECO:0000256" key="4">
    <source>
        <dbReference type="HAMAP-Rule" id="MF_02200"/>
    </source>
</evidence>
<dbReference type="GO" id="GO:0051224">
    <property type="term" value="P:negative regulation of protein transport"/>
    <property type="evidence" value="ECO:0007669"/>
    <property type="project" value="UniProtKB-UniRule"/>
</dbReference>
<dbReference type="PANTHER" id="PTHR38603">
    <property type="entry name" value="CHAPERONE NAPD"/>
    <property type="match status" value="1"/>
</dbReference>
<protein>
    <recommendedName>
        <fullName evidence="4">Chaperone NapD</fullName>
    </recommendedName>
    <alternativeName>
        <fullName evidence="4">NapA signal peptide-binding chaperone NapD</fullName>
    </alternativeName>
</protein>
<comment type="caution">
    <text evidence="5">The sequence shown here is derived from an EMBL/GenBank/DDBJ whole genome shotgun (WGS) entry which is preliminary data.</text>
</comment>
<proteinExistence type="inferred from homology"/>
<dbReference type="HAMAP" id="MF_02200">
    <property type="entry name" value="NapD"/>
    <property type="match status" value="1"/>
</dbReference>
<sequence>MNICSLIVHTKPTQGAEVCQRLLGFQGVEVHGGTEEDKLIVTIEDEGESMSPVSDTMNALRDVKGVVNTVLIYHYGGEESMEEMNREIN</sequence>
<name>A0A7Z1AFB3_9GAMM</name>
<dbReference type="Gene3D" id="3.30.70.920">
    <property type="match status" value="1"/>
</dbReference>
<dbReference type="Proteomes" id="UP000094769">
    <property type="component" value="Unassembled WGS sequence"/>
</dbReference>
<comment type="subunit">
    <text evidence="4">Interacts with the cytoplasmic NapA precursor.</text>
</comment>
<dbReference type="PANTHER" id="PTHR38603:SF1">
    <property type="entry name" value="CHAPERONE NAPD"/>
    <property type="match status" value="1"/>
</dbReference>
<dbReference type="Pfam" id="PF03927">
    <property type="entry name" value="NapD"/>
    <property type="match status" value="1"/>
</dbReference>
<keyword evidence="2 4" id="KW-0963">Cytoplasm</keyword>
<evidence type="ECO:0000256" key="2">
    <source>
        <dbReference type="ARBA" id="ARBA00022490"/>
    </source>
</evidence>
<comment type="similarity">
    <text evidence="4">Belongs to the NapD family.</text>
</comment>
<evidence type="ECO:0000313" key="6">
    <source>
        <dbReference type="Proteomes" id="UP000094769"/>
    </source>
</evidence>
<comment type="subcellular location">
    <subcellularLocation>
        <location evidence="1 4">Cytoplasm</location>
    </subcellularLocation>
</comment>
<organism evidence="5 6">
    <name type="scientific">Candidatus Thiodiazotropha endolucinida</name>
    <dbReference type="NCBI Taxonomy" id="1655433"/>
    <lineage>
        <taxon>Bacteria</taxon>
        <taxon>Pseudomonadati</taxon>
        <taxon>Pseudomonadota</taxon>
        <taxon>Gammaproteobacteria</taxon>
        <taxon>Chromatiales</taxon>
        <taxon>Sedimenticolaceae</taxon>
        <taxon>Candidatus Thiodiazotropha</taxon>
    </lineage>
</organism>
<keyword evidence="6" id="KW-1185">Reference proteome</keyword>
<accession>A0A7Z1AFB3</accession>
<dbReference type="GO" id="GO:0005048">
    <property type="term" value="F:signal sequence binding"/>
    <property type="evidence" value="ECO:0007669"/>
    <property type="project" value="UniProtKB-UniRule"/>
</dbReference>
<dbReference type="AlphaFoldDB" id="A0A7Z1AFB3"/>